<dbReference type="InterPro" id="IPR008949">
    <property type="entry name" value="Isoprenoid_synthase_dom_sf"/>
</dbReference>
<dbReference type="GeneID" id="20678191"/>
<protein>
    <recommendedName>
        <fullName evidence="6">Terpene synthase</fullName>
        <ecNumber evidence="6">4.2.3.-</ecNumber>
    </recommendedName>
</protein>
<dbReference type="EC" id="4.2.3.-" evidence="6"/>
<sequence>MTTKIYLPDTLAHWRWPRRINPHYLEVKEEAAAWIASFRVFSPKAQRAFDLCDFKHLRTGCDFMNLLLLFDESSDVEDAAGVQLQADIIMDALCNPHKPRPAGEWIGGEIFRQFWERAIKTASPQSQKRLVNAFSTYTQSMVQQAADRSHAHIRDIDSYLQVRRETVATKPAFALFELDMDLPDEVVNHPVIQDLSIWAADMHSLANDMLSYNVEQARGDDAHNIVTVVMNQLKTDIAGAMTWVEGYHKELERKFNEHFDKVPQWGGLIDVQVALYMNGVGNSVRANDQWCFESKRYFGNKGLEILKTRYVTLMPKTHADEMGPQVIDDSVL</sequence>
<evidence type="ECO:0000256" key="5">
    <source>
        <dbReference type="ARBA" id="ARBA00023239"/>
    </source>
</evidence>
<proteinExistence type="inferred from homology"/>
<dbReference type="GO" id="GO:0008299">
    <property type="term" value="P:isoprenoid biosynthetic process"/>
    <property type="evidence" value="ECO:0007669"/>
    <property type="project" value="UniProtKB-ARBA"/>
</dbReference>
<evidence type="ECO:0000256" key="6">
    <source>
        <dbReference type="RuleBase" id="RU366034"/>
    </source>
</evidence>
<dbReference type="InterPro" id="IPR034686">
    <property type="entry name" value="Terpene_cyclase-like_2"/>
</dbReference>
<keyword evidence="3 6" id="KW-0479">Metal-binding</keyword>
<dbReference type="KEGG" id="hir:HETIRDRAFT_51706"/>
<gene>
    <name evidence="7" type="ORF">HETIRDRAFT_51706</name>
</gene>
<dbReference type="EMBL" id="KI925458">
    <property type="protein sequence ID" value="ETW81359.1"/>
    <property type="molecule type" value="Genomic_DNA"/>
</dbReference>
<dbReference type="InParanoid" id="W4K6J5"/>
<evidence type="ECO:0000313" key="8">
    <source>
        <dbReference type="Proteomes" id="UP000030671"/>
    </source>
</evidence>
<dbReference type="SFLD" id="SFLDS00005">
    <property type="entry name" value="Isoprenoid_Synthase_Type_I"/>
    <property type="match status" value="1"/>
</dbReference>
<comment type="similarity">
    <text evidence="2 6">Belongs to the terpene synthase family.</text>
</comment>
<evidence type="ECO:0000256" key="2">
    <source>
        <dbReference type="ARBA" id="ARBA00006333"/>
    </source>
</evidence>
<dbReference type="eggNOG" id="ENOG502SJ0F">
    <property type="taxonomic scope" value="Eukaryota"/>
</dbReference>
<dbReference type="SFLD" id="SFLDG01020">
    <property type="entry name" value="Terpene_Cyclase_Like_2"/>
    <property type="match status" value="1"/>
</dbReference>
<dbReference type="PANTHER" id="PTHR35201:SF4">
    <property type="entry name" value="BETA-PINACENE SYNTHASE-RELATED"/>
    <property type="match status" value="1"/>
</dbReference>
<evidence type="ECO:0000256" key="4">
    <source>
        <dbReference type="ARBA" id="ARBA00022842"/>
    </source>
</evidence>
<dbReference type="Pfam" id="PF19086">
    <property type="entry name" value="Terpene_syn_C_2"/>
    <property type="match status" value="1"/>
</dbReference>
<dbReference type="SUPFAM" id="SSF48576">
    <property type="entry name" value="Terpenoid synthases"/>
    <property type="match status" value="1"/>
</dbReference>
<dbReference type="GO" id="GO:0046872">
    <property type="term" value="F:metal ion binding"/>
    <property type="evidence" value="ECO:0007669"/>
    <property type="project" value="UniProtKB-KW"/>
</dbReference>
<dbReference type="Gene3D" id="1.10.600.10">
    <property type="entry name" value="Farnesyl Diphosphate Synthase"/>
    <property type="match status" value="1"/>
</dbReference>
<accession>W4K6J5</accession>
<evidence type="ECO:0000313" key="7">
    <source>
        <dbReference type="EMBL" id="ETW81359.1"/>
    </source>
</evidence>
<dbReference type="Proteomes" id="UP000030671">
    <property type="component" value="Unassembled WGS sequence"/>
</dbReference>
<dbReference type="OrthoDB" id="6486656at2759"/>
<evidence type="ECO:0000256" key="1">
    <source>
        <dbReference type="ARBA" id="ARBA00001946"/>
    </source>
</evidence>
<evidence type="ECO:0000256" key="3">
    <source>
        <dbReference type="ARBA" id="ARBA00022723"/>
    </source>
</evidence>
<dbReference type="PANTHER" id="PTHR35201">
    <property type="entry name" value="TERPENE SYNTHASE"/>
    <property type="match status" value="1"/>
</dbReference>
<name>W4K6J5_HETIT</name>
<dbReference type="STRING" id="747525.W4K6J5"/>
<keyword evidence="8" id="KW-1185">Reference proteome</keyword>
<keyword evidence="4 6" id="KW-0460">Magnesium</keyword>
<organism evidence="7 8">
    <name type="scientific">Heterobasidion irregulare (strain TC 32-1)</name>
    <dbReference type="NCBI Taxonomy" id="747525"/>
    <lineage>
        <taxon>Eukaryota</taxon>
        <taxon>Fungi</taxon>
        <taxon>Dikarya</taxon>
        <taxon>Basidiomycota</taxon>
        <taxon>Agaricomycotina</taxon>
        <taxon>Agaricomycetes</taxon>
        <taxon>Russulales</taxon>
        <taxon>Bondarzewiaceae</taxon>
        <taxon>Heterobasidion</taxon>
        <taxon>Heterobasidion annosum species complex</taxon>
    </lineage>
</organism>
<comment type="cofactor">
    <cofactor evidence="1 6">
        <name>Mg(2+)</name>
        <dbReference type="ChEBI" id="CHEBI:18420"/>
    </cofactor>
</comment>
<dbReference type="RefSeq" id="XP_009545852.1">
    <property type="nucleotide sequence ID" value="XM_009547557.1"/>
</dbReference>
<dbReference type="GO" id="GO:0010333">
    <property type="term" value="F:terpene synthase activity"/>
    <property type="evidence" value="ECO:0007669"/>
    <property type="project" value="InterPro"/>
</dbReference>
<reference evidence="7 8" key="1">
    <citation type="journal article" date="2012" name="New Phytol.">
        <title>Insight into trade-off between wood decay and parasitism from the genome of a fungal forest pathogen.</title>
        <authorList>
            <person name="Olson A."/>
            <person name="Aerts A."/>
            <person name="Asiegbu F."/>
            <person name="Belbahri L."/>
            <person name="Bouzid O."/>
            <person name="Broberg A."/>
            <person name="Canback B."/>
            <person name="Coutinho P.M."/>
            <person name="Cullen D."/>
            <person name="Dalman K."/>
            <person name="Deflorio G."/>
            <person name="van Diepen L.T."/>
            <person name="Dunand C."/>
            <person name="Duplessis S."/>
            <person name="Durling M."/>
            <person name="Gonthier P."/>
            <person name="Grimwood J."/>
            <person name="Fossdal C.G."/>
            <person name="Hansson D."/>
            <person name="Henrissat B."/>
            <person name="Hietala A."/>
            <person name="Himmelstrand K."/>
            <person name="Hoffmeister D."/>
            <person name="Hogberg N."/>
            <person name="James T.Y."/>
            <person name="Karlsson M."/>
            <person name="Kohler A."/>
            <person name="Kues U."/>
            <person name="Lee Y.H."/>
            <person name="Lin Y.C."/>
            <person name="Lind M."/>
            <person name="Lindquist E."/>
            <person name="Lombard V."/>
            <person name="Lucas S."/>
            <person name="Lunden K."/>
            <person name="Morin E."/>
            <person name="Murat C."/>
            <person name="Park J."/>
            <person name="Raffaello T."/>
            <person name="Rouze P."/>
            <person name="Salamov A."/>
            <person name="Schmutz J."/>
            <person name="Solheim H."/>
            <person name="Stahlberg J."/>
            <person name="Velez H."/>
            <person name="de Vries R.P."/>
            <person name="Wiebenga A."/>
            <person name="Woodward S."/>
            <person name="Yakovlev I."/>
            <person name="Garbelotto M."/>
            <person name="Martin F."/>
            <person name="Grigoriev I.V."/>
            <person name="Stenlid J."/>
        </authorList>
    </citation>
    <scope>NUCLEOTIDE SEQUENCE [LARGE SCALE GENOMIC DNA]</scope>
    <source>
        <strain evidence="7 8">TC 32-1</strain>
    </source>
</reference>
<keyword evidence="5 6" id="KW-0456">Lyase</keyword>
<dbReference type="AlphaFoldDB" id="W4K6J5"/>
<dbReference type="HOGENOM" id="CLU_042538_5_0_1"/>